<evidence type="ECO:0000256" key="1">
    <source>
        <dbReference type="SAM" id="MobiDB-lite"/>
    </source>
</evidence>
<evidence type="ECO:0000313" key="3">
    <source>
        <dbReference type="EMBL" id="PWY97963.1"/>
    </source>
</evidence>
<dbReference type="InterPro" id="IPR029058">
    <property type="entry name" value="AB_hydrolase_fold"/>
</dbReference>
<name>A0A317XI53_9BASI</name>
<keyword evidence="2" id="KW-1133">Transmembrane helix</keyword>
<dbReference type="PANTHER" id="PTHR35560">
    <property type="entry name" value="BLL0132 PROTEIN"/>
    <property type="match status" value="1"/>
</dbReference>
<dbReference type="Gene3D" id="3.40.50.1820">
    <property type="entry name" value="alpha/beta hydrolase"/>
    <property type="match status" value="1"/>
</dbReference>
<evidence type="ECO:0008006" key="5">
    <source>
        <dbReference type="Google" id="ProtNLM"/>
    </source>
</evidence>
<dbReference type="OrthoDB" id="5985073at2759"/>
<dbReference type="AlphaFoldDB" id="A0A317XI53"/>
<protein>
    <recommendedName>
        <fullName evidence="5">Alpha/beta-hydrolase</fullName>
    </recommendedName>
</protein>
<dbReference type="InParanoid" id="A0A317XI53"/>
<organism evidence="3 4">
    <name type="scientific">Testicularia cyperi</name>
    <dbReference type="NCBI Taxonomy" id="1882483"/>
    <lineage>
        <taxon>Eukaryota</taxon>
        <taxon>Fungi</taxon>
        <taxon>Dikarya</taxon>
        <taxon>Basidiomycota</taxon>
        <taxon>Ustilaginomycotina</taxon>
        <taxon>Ustilaginomycetes</taxon>
        <taxon>Ustilaginales</taxon>
        <taxon>Anthracoideaceae</taxon>
        <taxon>Testicularia</taxon>
    </lineage>
</organism>
<keyword evidence="2" id="KW-0812">Transmembrane</keyword>
<dbReference type="STRING" id="1882483.A0A317XI53"/>
<gene>
    <name evidence="3" type="ORF">BCV70DRAFT_202455</name>
</gene>
<feature type="region of interest" description="Disordered" evidence="1">
    <location>
        <begin position="46"/>
        <end position="70"/>
    </location>
</feature>
<dbReference type="PANTHER" id="PTHR35560:SF3">
    <property type="entry name" value="PEPTIDASE S9 PROLYL OLIGOPEPTIDASE CATALYTIC DOMAIN-CONTAINING PROTEIN"/>
    <property type="match status" value="1"/>
</dbReference>
<reference evidence="3 4" key="1">
    <citation type="journal article" date="2018" name="Mol. Biol. Evol.">
        <title>Broad Genomic Sampling Reveals a Smut Pathogenic Ancestry of the Fungal Clade Ustilaginomycotina.</title>
        <authorList>
            <person name="Kijpornyongpan T."/>
            <person name="Mondo S.J."/>
            <person name="Barry K."/>
            <person name="Sandor L."/>
            <person name="Lee J."/>
            <person name="Lipzen A."/>
            <person name="Pangilinan J."/>
            <person name="LaButti K."/>
            <person name="Hainaut M."/>
            <person name="Henrissat B."/>
            <person name="Grigoriev I.V."/>
            <person name="Spatafora J.W."/>
            <person name="Aime M.C."/>
        </authorList>
    </citation>
    <scope>NUCLEOTIDE SEQUENCE [LARGE SCALE GENOMIC DNA]</scope>
    <source>
        <strain evidence="3 4">MCA 3645</strain>
    </source>
</reference>
<keyword evidence="2" id="KW-0472">Membrane</keyword>
<dbReference type="Proteomes" id="UP000246740">
    <property type="component" value="Unassembled WGS sequence"/>
</dbReference>
<feature type="compositionally biased region" description="Basic and acidic residues" evidence="1">
    <location>
        <begin position="46"/>
        <end position="57"/>
    </location>
</feature>
<evidence type="ECO:0000256" key="2">
    <source>
        <dbReference type="SAM" id="Phobius"/>
    </source>
</evidence>
<dbReference type="SUPFAM" id="SSF53474">
    <property type="entry name" value="alpha/beta-Hydrolases"/>
    <property type="match status" value="1"/>
</dbReference>
<dbReference type="EMBL" id="KZ819201">
    <property type="protein sequence ID" value="PWY97963.1"/>
    <property type="molecule type" value="Genomic_DNA"/>
</dbReference>
<proteinExistence type="predicted"/>
<keyword evidence="4" id="KW-1185">Reference proteome</keyword>
<feature type="transmembrane region" description="Helical" evidence="2">
    <location>
        <begin position="82"/>
        <end position="99"/>
    </location>
</feature>
<sequence length="455" mass="51283">MDREIAKQWHRFRSLFSQFRNEYEELDQDPYAHAHAHDNRQHLLAEDQDQDQDRDQQADYPPFRLSSRSASTARKRKRGYHCSYVALLVVALLFLAAMWCFSDKTTDAVEESGGSTPDITITRKDPKIHVNHVPGAFVRMLGWNSQNTGSAVALPVYMDEWLTPSPSLQITAAITRVVVHIHGQGRDAWDAWSDINDARSKAGVDNRTTLVVSPLFFNGLDKDKYSWNGVGSTGNILVWKGNGWGEGAANQYPPSDTTVSSFEALDTFVRLFTDRARFPNLQHVVFSGHSLGGQLVHRYSVLGALRLPGGTPVRVAFVTMSPSTYLYFNAERAGPHSDDMNEYKYGFDKLHEHLSTYRGLDGHDKAYFLQRYLKHRHIHFVQGGDDYGTGDERPAAMAQGANRAERANNYYHHLEEMRQSLGLQNNPWSVDWVPGVAHDSHAMTTSDAAISKIFA</sequence>
<evidence type="ECO:0000313" key="4">
    <source>
        <dbReference type="Proteomes" id="UP000246740"/>
    </source>
</evidence>
<accession>A0A317XI53</accession>